<dbReference type="PANTHER" id="PTHR35528:SF3">
    <property type="entry name" value="BLL1675 PROTEIN"/>
    <property type="match status" value="1"/>
</dbReference>
<keyword evidence="6" id="KW-1185">Reference proteome</keyword>
<dbReference type="InterPro" id="IPR052183">
    <property type="entry name" value="IS_Transposase"/>
</dbReference>
<dbReference type="Pfam" id="PF13610">
    <property type="entry name" value="DDE_Tnp_IS240"/>
    <property type="match status" value="1"/>
</dbReference>
<evidence type="ECO:0000256" key="1">
    <source>
        <dbReference type="ARBA" id="ARBA00022578"/>
    </source>
</evidence>
<organism evidence="5 6">
    <name type="scientific">Paraperlucidibaca baekdonensis</name>
    <dbReference type="NCBI Taxonomy" id="748120"/>
    <lineage>
        <taxon>Bacteria</taxon>
        <taxon>Pseudomonadati</taxon>
        <taxon>Pseudomonadota</taxon>
        <taxon>Gammaproteobacteria</taxon>
        <taxon>Moraxellales</taxon>
        <taxon>Moraxellaceae</taxon>
        <taxon>Paraperlucidibaca</taxon>
    </lineage>
</organism>
<dbReference type="Proteomes" id="UP000256774">
    <property type="component" value="Unassembled WGS sequence"/>
</dbReference>
<proteinExistence type="predicted"/>
<keyword evidence="2" id="KW-0238">DNA-binding</keyword>
<evidence type="ECO:0000313" key="5">
    <source>
        <dbReference type="EMBL" id="REH36124.1"/>
    </source>
</evidence>
<name>A0A3E0H1I1_9GAMM</name>
<evidence type="ECO:0000256" key="2">
    <source>
        <dbReference type="ARBA" id="ARBA00023125"/>
    </source>
</evidence>
<accession>A0A3E0H1I1</accession>
<evidence type="ECO:0000313" key="6">
    <source>
        <dbReference type="Proteomes" id="UP000256774"/>
    </source>
</evidence>
<keyword evidence="3" id="KW-0233">DNA recombination</keyword>
<dbReference type="GO" id="GO:0032196">
    <property type="term" value="P:transposition"/>
    <property type="evidence" value="ECO:0007669"/>
    <property type="project" value="UniProtKB-KW"/>
</dbReference>
<dbReference type="RefSeq" id="WP_425453375.1">
    <property type="nucleotide sequence ID" value="NZ_QUNR01000005.1"/>
</dbReference>
<gene>
    <name evidence="5" type="ORF">DFR26_2170</name>
</gene>
<reference evidence="5 6" key="1">
    <citation type="submission" date="2018-08" db="EMBL/GenBank/DDBJ databases">
        <title>Genomic Encyclopedia of Type Strains, Phase IV (KMG-IV): sequencing the most valuable type-strain genomes for metagenomic binning, comparative biology and taxonomic classification.</title>
        <authorList>
            <person name="Goeker M."/>
        </authorList>
    </citation>
    <scope>NUCLEOTIDE SEQUENCE [LARGE SCALE GENOMIC DNA]</scope>
    <source>
        <strain evidence="5 6">DSM 26022</strain>
    </source>
</reference>
<dbReference type="GO" id="GO:0006310">
    <property type="term" value="P:DNA recombination"/>
    <property type="evidence" value="ECO:0007669"/>
    <property type="project" value="UniProtKB-KW"/>
</dbReference>
<dbReference type="InterPro" id="IPR047930">
    <property type="entry name" value="Transpos_IS6"/>
</dbReference>
<comment type="caution">
    <text evidence="5">The sequence shown here is derived from an EMBL/GenBank/DDBJ whole genome shotgun (WGS) entry which is preliminary data.</text>
</comment>
<dbReference type="AlphaFoldDB" id="A0A3E0H1I1"/>
<dbReference type="GO" id="GO:0003677">
    <property type="term" value="F:DNA binding"/>
    <property type="evidence" value="ECO:0007669"/>
    <property type="project" value="UniProtKB-KW"/>
</dbReference>
<evidence type="ECO:0000256" key="3">
    <source>
        <dbReference type="ARBA" id="ARBA00023172"/>
    </source>
</evidence>
<dbReference type="NCBIfam" id="NF033587">
    <property type="entry name" value="transpos_IS6"/>
    <property type="match status" value="1"/>
</dbReference>
<evidence type="ECO:0000259" key="4">
    <source>
        <dbReference type="Pfam" id="PF13610"/>
    </source>
</evidence>
<protein>
    <submittedName>
        <fullName evidence="5">Putative transposase</fullName>
    </submittedName>
</protein>
<dbReference type="EMBL" id="QUNR01000005">
    <property type="protein sequence ID" value="REH36124.1"/>
    <property type="molecule type" value="Genomic_DNA"/>
</dbReference>
<sequence length="260" mass="30185">MARSVSKRSIIAEFVSELVSTVLTSSLDACDNSRLSTYKRHRFHSSISYAVWIYYRFNLSFRDIEDLLAEKGISVSYEAIRLWCIKFGPSYARKLKQRHRGFGDTFYLDEVFIKINGIQHYLWRAVDQDGEVVDVFVQSRRNGAAAKQFFKRLLRNHGGEPRTIVTDKLASYKVAQRELMPTAHHNTAKYANNWAEQSHESTRFRERGMRRLKSPNQAQLFLTNHAAVSNLFNLGRHLTTASHYRRSRTAAFETWRAVVS</sequence>
<keyword evidence="1" id="KW-0815">Transposition</keyword>
<dbReference type="InterPro" id="IPR032874">
    <property type="entry name" value="DDE_dom"/>
</dbReference>
<feature type="domain" description="DDE" evidence="4">
    <location>
        <begin position="106"/>
        <end position="232"/>
    </location>
</feature>
<dbReference type="PANTHER" id="PTHR35528">
    <property type="entry name" value="BLL1675 PROTEIN"/>
    <property type="match status" value="1"/>
</dbReference>